<reference evidence="4" key="2">
    <citation type="submission" date="2018-10" db="UniProtKB">
        <authorList>
            <consortium name="EnsemblPlants"/>
        </authorList>
    </citation>
    <scope>IDENTIFICATION</scope>
</reference>
<dbReference type="AlphaFoldDB" id="A0A3B6CFC8"/>
<feature type="compositionally biased region" description="Basic and acidic residues" evidence="3">
    <location>
        <begin position="399"/>
        <end position="416"/>
    </location>
</feature>
<dbReference type="InterPro" id="IPR051504">
    <property type="entry name" value="Plant_metabolite_acyltrans"/>
</dbReference>
<dbReference type="STRING" id="4565.A0A3B6CFC8"/>
<dbReference type="GO" id="GO:0016747">
    <property type="term" value="F:acyltransferase activity, transferring groups other than amino-acyl groups"/>
    <property type="evidence" value="ECO:0007669"/>
    <property type="project" value="UniProtKB-ARBA"/>
</dbReference>
<proteinExistence type="predicted"/>
<dbReference type="PaxDb" id="4565-Traes_2BL_7D1649B80.1"/>
<evidence type="ECO:0000256" key="1">
    <source>
        <dbReference type="ARBA" id="ARBA00022679"/>
    </source>
</evidence>
<dbReference type="EnsemblPlants" id="TraesCS2B02G555000.1">
    <property type="protein sequence ID" value="TraesCS2B02G555000.1"/>
    <property type="gene ID" value="TraesCS2B02G555000"/>
</dbReference>
<keyword evidence="2" id="KW-0012">Acyltransferase</keyword>
<dbReference type="OMA" id="STICWAL"/>
<dbReference type="Gramene" id="TraesCS2B02G555000.1">
    <property type="protein sequence ID" value="TraesCS2B02G555000.1"/>
    <property type="gene ID" value="TraesCS2B02G555000"/>
</dbReference>
<keyword evidence="5" id="KW-1185">Reference proteome</keyword>
<evidence type="ECO:0000313" key="5">
    <source>
        <dbReference type="Proteomes" id="UP000019116"/>
    </source>
</evidence>
<evidence type="ECO:0000256" key="2">
    <source>
        <dbReference type="ARBA" id="ARBA00023315"/>
    </source>
</evidence>
<evidence type="ECO:0000313" key="4">
    <source>
        <dbReference type="EnsemblPlants" id="TraesCS2B02G555000.1"/>
    </source>
</evidence>
<dbReference type="Gene3D" id="3.30.559.10">
    <property type="entry name" value="Chloramphenicol acetyltransferase-like domain"/>
    <property type="match status" value="2"/>
</dbReference>
<reference evidence="4" key="1">
    <citation type="submission" date="2018-08" db="EMBL/GenBank/DDBJ databases">
        <authorList>
            <person name="Rossello M."/>
        </authorList>
    </citation>
    <scope>NUCLEOTIDE SEQUENCE [LARGE SCALE GENOMIC DNA]</scope>
    <source>
        <strain evidence="4">cv. Chinese Spring</strain>
    </source>
</reference>
<evidence type="ECO:0008006" key="6">
    <source>
        <dbReference type="Google" id="ProtNLM"/>
    </source>
</evidence>
<sequence>MSPVTIIDSNYVSVPESEAPPPEPIKLTALEARWVVFPVLQHVLLYVGADMPPFDAILQSLRSSLSATLGSFAPLAGKLVHLEETGDVAISCSATDGVRFVVAESDADIRRLAGDEEHDLHLLERLVPEVDMGELPAPVLAVQATRFEGGVAVGLTVHHGVADGRSLWTFVEAWATACRGETPAATPCFDRSLVKLPCGEDLARSVLRKHAPNLPLTAPPAWFEEGRTRFTRRTFTLDAQDIQRLKQHIVGLGEANGALSNSPLPRPPSAFAAVAALAWTCFIPCRPFVADDEEVLLMFFADIRDRLDPPVKAGHRRVPLAMSREAARRGTPRRARPGGRSVGDPGRGPQDERGPSGHVGFSDIGAGGSPYGPSDERVGLAALQGIRGRRLRVGQSEADGAHQDEARRSDRADGCRRRPRGAGVGVTAATGANGLVQVSLPRPTWFNQKRLIIFLCGIF</sequence>
<dbReference type="SMR" id="A0A3B6CFC8"/>
<protein>
    <recommendedName>
        <fullName evidence="6">Anthocyanin 5-aromatic acyltransferase</fullName>
    </recommendedName>
</protein>
<organism evidence="4">
    <name type="scientific">Triticum aestivum</name>
    <name type="common">Wheat</name>
    <dbReference type="NCBI Taxonomy" id="4565"/>
    <lineage>
        <taxon>Eukaryota</taxon>
        <taxon>Viridiplantae</taxon>
        <taxon>Streptophyta</taxon>
        <taxon>Embryophyta</taxon>
        <taxon>Tracheophyta</taxon>
        <taxon>Spermatophyta</taxon>
        <taxon>Magnoliopsida</taxon>
        <taxon>Liliopsida</taxon>
        <taxon>Poales</taxon>
        <taxon>Poaceae</taxon>
        <taxon>BOP clade</taxon>
        <taxon>Pooideae</taxon>
        <taxon>Triticodae</taxon>
        <taxon>Triticeae</taxon>
        <taxon>Triticinae</taxon>
        <taxon>Triticum</taxon>
    </lineage>
</organism>
<dbReference type="Gramene" id="TraesSTA2B03G01048210.1">
    <property type="protein sequence ID" value="TraesSTA2B03G01048210.1"/>
    <property type="gene ID" value="TraesSTA2B03G01048210"/>
</dbReference>
<feature type="region of interest" description="Disordered" evidence="3">
    <location>
        <begin position="391"/>
        <end position="425"/>
    </location>
</feature>
<name>A0A3B6CFC8_WHEAT</name>
<feature type="region of interest" description="Disordered" evidence="3">
    <location>
        <begin position="314"/>
        <end position="376"/>
    </location>
</feature>
<evidence type="ECO:0000256" key="3">
    <source>
        <dbReference type="SAM" id="MobiDB-lite"/>
    </source>
</evidence>
<dbReference type="InterPro" id="IPR023213">
    <property type="entry name" value="CAT-like_dom_sf"/>
</dbReference>
<dbReference type="Proteomes" id="UP000019116">
    <property type="component" value="Chromosome 2B"/>
</dbReference>
<dbReference type="Pfam" id="PF02458">
    <property type="entry name" value="Transferase"/>
    <property type="match status" value="1"/>
</dbReference>
<accession>A0A3B6CFC8</accession>
<dbReference type="PANTHER" id="PTHR31625">
    <property type="match status" value="1"/>
</dbReference>
<dbReference type="Gramene" id="TraesCS2B03G1392600.1">
    <property type="protein sequence ID" value="TraesCS2B03G1392600.1.CDS"/>
    <property type="gene ID" value="TraesCS2B03G1392600"/>
</dbReference>
<keyword evidence="1" id="KW-0808">Transferase</keyword>
<dbReference type="OrthoDB" id="667639at2759"/>